<dbReference type="AlphaFoldDB" id="J4GDX0"/>
<evidence type="ECO:0008006" key="18">
    <source>
        <dbReference type="Google" id="ProtNLM"/>
    </source>
</evidence>
<dbReference type="CDD" id="cd11065">
    <property type="entry name" value="CYP64-like"/>
    <property type="match status" value="1"/>
</dbReference>
<proteinExistence type="inferred from homology"/>
<feature type="binding site" description="axial binding residue" evidence="13">
    <location>
        <position position="428"/>
    </location>
    <ligand>
        <name>heme</name>
        <dbReference type="ChEBI" id="CHEBI:30413"/>
    </ligand>
    <ligandPart>
        <name>Fe</name>
        <dbReference type="ChEBI" id="CHEBI:18248"/>
    </ligandPart>
</feature>
<evidence type="ECO:0000256" key="8">
    <source>
        <dbReference type="ARBA" id="ARBA00022989"/>
    </source>
</evidence>
<evidence type="ECO:0000256" key="14">
    <source>
        <dbReference type="RuleBase" id="RU000461"/>
    </source>
</evidence>
<accession>J4GDX0</accession>
<dbReference type="InterPro" id="IPR002401">
    <property type="entry name" value="Cyt_P450_E_grp-I"/>
</dbReference>
<dbReference type="Pfam" id="PF00067">
    <property type="entry name" value="p450"/>
    <property type="match status" value="1"/>
</dbReference>
<organism evidence="16 17">
    <name type="scientific">Fibroporia radiculosa</name>
    <dbReference type="NCBI Taxonomy" id="599839"/>
    <lineage>
        <taxon>Eukaryota</taxon>
        <taxon>Fungi</taxon>
        <taxon>Dikarya</taxon>
        <taxon>Basidiomycota</taxon>
        <taxon>Agaricomycotina</taxon>
        <taxon>Agaricomycetes</taxon>
        <taxon>Polyporales</taxon>
        <taxon>Fibroporiaceae</taxon>
        <taxon>Fibroporia</taxon>
    </lineage>
</organism>
<evidence type="ECO:0000256" key="1">
    <source>
        <dbReference type="ARBA" id="ARBA00001971"/>
    </source>
</evidence>
<evidence type="ECO:0000256" key="5">
    <source>
        <dbReference type="ARBA" id="ARBA00022617"/>
    </source>
</evidence>
<name>J4GDX0_9APHY</name>
<keyword evidence="10 13" id="KW-0408">Iron</keyword>
<dbReference type="Proteomes" id="UP000006352">
    <property type="component" value="Unassembled WGS sequence"/>
</dbReference>
<dbReference type="STRING" id="599839.J4GDX0"/>
<keyword evidence="11 14" id="KW-0503">Monooxygenase</keyword>
<dbReference type="PRINTS" id="PR00385">
    <property type="entry name" value="P450"/>
</dbReference>
<evidence type="ECO:0000256" key="7">
    <source>
        <dbReference type="ARBA" id="ARBA00022723"/>
    </source>
</evidence>
<dbReference type="OrthoDB" id="2789670at2759"/>
<feature type="chain" id="PRO_5003778424" description="Cytochrome P450" evidence="15">
    <location>
        <begin position="31"/>
        <end position="494"/>
    </location>
</feature>
<evidence type="ECO:0000256" key="13">
    <source>
        <dbReference type="PIRSR" id="PIRSR602401-1"/>
    </source>
</evidence>
<evidence type="ECO:0000256" key="3">
    <source>
        <dbReference type="ARBA" id="ARBA00005179"/>
    </source>
</evidence>
<dbReference type="Gene3D" id="1.10.630.10">
    <property type="entry name" value="Cytochrome P450"/>
    <property type="match status" value="1"/>
</dbReference>
<evidence type="ECO:0000256" key="15">
    <source>
        <dbReference type="SAM" id="SignalP"/>
    </source>
</evidence>
<evidence type="ECO:0000313" key="16">
    <source>
        <dbReference type="EMBL" id="CCM05043.1"/>
    </source>
</evidence>
<dbReference type="SUPFAM" id="SSF48264">
    <property type="entry name" value="Cytochrome P450"/>
    <property type="match status" value="1"/>
</dbReference>
<dbReference type="GO" id="GO:0004497">
    <property type="term" value="F:monooxygenase activity"/>
    <property type="evidence" value="ECO:0007669"/>
    <property type="project" value="UniProtKB-KW"/>
</dbReference>
<comment type="pathway">
    <text evidence="3">Secondary metabolite biosynthesis.</text>
</comment>
<dbReference type="InterPro" id="IPR017972">
    <property type="entry name" value="Cyt_P450_CS"/>
</dbReference>
<dbReference type="RefSeq" id="XP_012184326.1">
    <property type="nucleotide sequence ID" value="XM_012328936.1"/>
</dbReference>
<comment type="subcellular location">
    <subcellularLocation>
        <location evidence="2">Membrane</location>
    </subcellularLocation>
</comment>
<dbReference type="GO" id="GO:0005506">
    <property type="term" value="F:iron ion binding"/>
    <property type="evidence" value="ECO:0007669"/>
    <property type="project" value="InterPro"/>
</dbReference>
<evidence type="ECO:0000256" key="4">
    <source>
        <dbReference type="ARBA" id="ARBA00010617"/>
    </source>
</evidence>
<dbReference type="PROSITE" id="PS00086">
    <property type="entry name" value="CYTOCHROME_P450"/>
    <property type="match status" value="1"/>
</dbReference>
<keyword evidence="8" id="KW-1133">Transmembrane helix</keyword>
<dbReference type="GeneID" id="24099954"/>
<keyword evidence="17" id="KW-1185">Reference proteome</keyword>
<keyword evidence="7 13" id="KW-0479">Metal-binding</keyword>
<keyword evidence="6" id="KW-0812">Transmembrane</keyword>
<dbReference type="GO" id="GO:0016020">
    <property type="term" value="C:membrane"/>
    <property type="evidence" value="ECO:0007669"/>
    <property type="project" value="UniProtKB-SubCell"/>
</dbReference>
<evidence type="ECO:0000256" key="9">
    <source>
        <dbReference type="ARBA" id="ARBA00023002"/>
    </source>
</evidence>
<dbReference type="GO" id="GO:0020037">
    <property type="term" value="F:heme binding"/>
    <property type="evidence" value="ECO:0007669"/>
    <property type="project" value="InterPro"/>
</dbReference>
<evidence type="ECO:0000256" key="12">
    <source>
        <dbReference type="ARBA" id="ARBA00023136"/>
    </source>
</evidence>
<gene>
    <name evidence="16" type="ORF">FIBRA_07245</name>
</gene>
<dbReference type="InParanoid" id="J4GDX0"/>
<evidence type="ECO:0000256" key="11">
    <source>
        <dbReference type="ARBA" id="ARBA00023033"/>
    </source>
</evidence>
<dbReference type="InterPro" id="IPR050364">
    <property type="entry name" value="Cytochrome_P450_fung"/>
</dbReference>
<comment type="cofactor">
    <cofactor evidence="1 13">
        <name>heme</name>
        <dbReference type="ChEBI" id="CHEBI:30413"/>
    </cofactor>
</comment>
<keyword evidence="9 14" id="KW-0560">Oxidoreductase</keyword>
<evidence type="ECO:0000256" key="10">
    <source>
        <dbReference type="ARBA" id="ARBA00023004"/>
    </source>
</evidence>
<dbReference type="PANTHER" id="PTHR46300:SF1">
    <property type="entry name" value="P450, PUTATIVE (EUROFUNG)-RELATED"/>
    <property type="match status" value="1"/>
</dbReference>
<sequence length="494" mass="54684">MSSPWSLVLSAVMLASALAVALLRNSKTRALPPGPPGHWLYGNAPPTSFAALTYAKLADTYGPVVSLRYGLSRVVCVVGRYQAAVDIMSKHSAETADRPRVVAGNEILSKGLRVLMTRAGDRLKRNRRALHAFLQPSIAATYKPFQYKNAKYYILDCFHAPEEHINHAKKYAASIVMSIAFGKTTPTSYSDPEVVAVNTCLARFGAALRPGAHLVDTYPFLQYVPGYGAQLRRHQQEEYALYHGQIEGVRQKMAKGDAAPSFTAYMIENKEKLGLSEDELVYLAGSIFGAGSDTTAAAMSFVMMAAACHPEAQARVQAQLDKVVGRDRAPTFDDEEMLTEVTAFVLESYRWRPVSIGGFAHRVTEDIVWNGYVIPVGTEIIGNHWAISRDPDTYPEPEKFKPERWIDEQGKLRKDLKFFNFGFGRRVCVGQYVADNSLYINTALLLWAFHVAPVPDKPINTMAFTDTANTHPLPFVTSMTPRIADLERILGADD</sequence>
<keyword evidence="15" id="KW-0732">Signal</keyword>
<dbReference type="InterPro" id="IPR001128">
    <property type="entry name" value="Cyt_P450"/>
</dbReference>
<protein>
    <recommendedName>
        <fullName evidence="18">Cytochrome P450</fullName>
    </recommendedName>
</protein>
<dbReference type="InterPro" id="IPR036396">
    <property type="entry name" value="Cyt_P450_sf"/>
</dbReference>
<keyword evidence="12" id="KW-0472">Membrane</keyword>
<dbReference type="EMBL" id="HE797177">
    <property type="protein sequence ID" value="CCM05043.1"/>
    <property type="molecule type" value="Genomic_DNA"/>
</dbReference>
<evidence type="ECO:0000256" key="6">
    <source>
        <dbReference type="ARBA" id="ARBA00022692"/>
    </source>
</evidence>
<comment type="similarity">
    <text evidence="4 14">Belongs to the cytochrome P450 family.</text>
</comment>
<dbReference type="PANTHER" id="PTHR46300">
    <property type="entry name" value="P450, PUTATIVE (EUROFUNG)-RELATED-RELATED"/>
    <property type="match status" value="1"/>
</dbReference>
<evidence type="ECO:0000313" key="17">
    <source>
        <dbReference type="Proteomes" id="UP000006352"/>
    </source>
</evidence>
<reference evidence="16 17" key="1">
    <citation type="journal article" date="2012" name="Appl. Environ. Microbiol.">
        <title>Short-read sequencing for genomic analysis of the brown rot fungus Fibroporia radiculosa.</title>
        <authorList>
            <person name="Tang J.D."/>
            <person name="Perkins A.D."/>
            <person name="Sonstegard T.S."/>
            <person name="Schroeder S.G."/>
            <person name="Burgess S.C."/>
            <person name="Diehl S.V."/>
        </authorList>
    </citation>
    <scope>NUCLEOTIDE SEQUENCE [LARGE SCALE GENOMIC DNA]</scope>
    <source>
        <strain evidence="16 17">TFFH 294</strain>
    </source>
</reference>
<dbReference type="GO" id="GO:0016705">
    <property type="term" value="F:oxidoreductase activity, acting on paired donors, with incorporation or reduction of molecular oxygen"/>
    <property type="evidence" value="ECO:0007669"/>
    <property type="project" value="InterPro"/>
</dbReference>
<feature type="signal peptide" evidence="15">
    <location>
        <begin position="1"/>
        <end position="30"/>
    </location>
</feature>
<dbReference type="PRINTS" id="PR00463">
    <property type="entry name" value="EP450I"/>
</dbReference>
<dbReference type="HOGENOM" id="CLU_001570_2_1_1"/>
<keyword evidence="5 13" id="KW-0349">Heme</keyword>
<evidence type="ECO:0000256" key="2">
    <source>
        <dbReference type="ARBA" id="ARBA00004370"/>
    </source>
</evidence>